<gene>
    <name evidence="1" type="ORF">FSUBG_6353</name>
</gene>
<keyword evidence="2" id="KW-1185">Reference proteome</keyword>
<comment type="caution">
    <text evidence="1">The sequence shown here is derived from an EMBL/GenBank/DDBJ whole genome shotgun (WGS) entry which is preliminary data.</text>
</comment>
<reference evidence="1 2" key="1">
    <citation type="submission" date="2020-05" db="EMBL/GenBank/DDBJ databases">
        <title>Identification and distribution of gene clusters putatively required for synthesis of sphingolipid metabolism inhibitors in phylogenetically diverse species of the filamentous fungus Fusarium.</title>
        <authorList>
            <person name="Kim H.-S."/>
            <person name="Busman M."/>
            <person name="Brown D.W."/>
            <person name="Divon H."/>
            <person name="Uhlig S."/>
            <person name="Proctor R.H."/>
        </authorList>
    </citation>
    <scope>NUCLEOTIDE SEQUENCE [LARGE SCALE GENOMIC DNA]</scope>
    <source>
        <strain evidence="1 2">NRRL 66333</strain>
    </source>
</reference>
<protein>
    <submittedName>
        <fullName evidence="1">Uncharacterized protein</fullName>
    </submittedName>
</protein>
<dbReference type="AlphaFoldDB" id="A0A8H5V1X0"/>
<dbReference type="RefSeq" id="XP_036538068.1">
    <property type="nucleotide sequence ID" value="XM_036684542.1"/>
</dbReference>
<evidence type="ECO:0000313" key="2">
    <source>
        <dbReference type="Proteomes" id="UP000547976"/>
    </source>
</evidence>
<organism evidence="1 2">
    <name type="scientific">Gibberella subglutinans</name>
    <name type="common">Fusarium subglutinans</name>
    <dbReference type="NCBI Taxonomy" id="42677"/>
    <lineage>
        <taxon>Eukaryota</taxon>
        <taxon>Fungi</taxon>
        <taxon>Dikarya</taxon>
        <taxon>Ascomycota</taxon>
        <taxon>Pezizomycotina</taxon>
        <taxon>Sordariomycetes</taxon>
        <taxon>Hypocreomycetidae</taxon>
        <taxon>Hypocreales</taxon>
        <taxon>Nectriaceae</taxon>
        <taxon>Fusarium</taxon>
        <taxon>Fusarium fujikuroi species complex</taxon>
    </lineage>
</organism>
<evidence type="ECO:0000313" key="1">
    <source>
        <dbReference type="EMBL" id="KAF5605750.1"/>
    </source>
</evidence>
<dbReference type="Proteomes" id="UP000547976">
    <property type="component" value="Unassembled WGS sequence"/>
</dbReference>
<dbReference type="EMBL" id="JAAOAV010000066">
    <property type="protein sequence ID" value="KAF5605750.1"/>
    <property type="molecule type" value="Genomic_DNA"/>
</dbReference>
<name>A0A8H5V1X0_GIBSU</name>
<accession>A0A8H5V1X0</accession>
<dbReference type="GeneID" id="59319260"/>
<dbReference type="OrthoDB" id="5090216at2759"/>
<sequence length="167" mass="19172">MRSYSRLALQLITNLSNPEIINLLGTSPLSEMVTLEIIWGENRLRNFDLRDFDNAIIAEGQYIAKCISDTCFSVMDFLDILYEEEEEERVAEWNRLVRYVRQAKILAQELVSLPAANFPPAPRVLPVSRFPRLLTFIAKVPRCSPSNDALGLRCCRPRAYLPPDTER</sequence>
<proteinExistence type="predicted"/>